<feature type="transmembrane region" description="Helical" evidence="2">
    <location>
        <begin position="343"/>
        <end position="366"/>
    </location>
</feature>
<feature type="transmembrane region" description="Helical" evidence="2">
    <location>
        <begin position="227"/>
        <end position="247"/>
    </location>
</feature>
<gene>
    <name evidence="3" type="ORF">GCM10022202_14610</name>
</gene>
<evidence type="ECO:0008006" key="5">
    <source>
        <dbReference type="Google" id="ProtNLM"/>
    </source>
</evidence>
<protein>
    <recommendedName>
        <fullName evidence="5">ABC transporter</fullName>
    </recommendedName>
</protein>
<dbReference type="EMBL" id="BAAAYV010000006">
    <property type="protein sequence ID" value="GAA3655547.1"/>
    <property type="molecule type" value="Genomic_DNA"/>
</dbReference>
<keyword evidence="4" id="KW-1185">Reference proteome</keyword>
<sequence>MSDAQGPRPEPRDGEPDEVRGDVEPAETTTDAAFDAAADTHEEDATVDDAGETPATRREARTTTGATDVVIVPEDDAAVGSVSDGARSEVASSERAATADEPVIVDEPVAAPEPATPVEPADTPAEPEEPDYAALAADLDALEARGATTPATTPEAEPQKKADPWFEPADKTQTFTASDAYDAPAAAPAITASEPVVPDQTTPVAPPAQLPIFVQAPEPPRLRGNRAAAGGIGLLAAVVFAVLYFGATLGSRALNGAVTAANVGEVSLQLATSFELWVPVAIFFLGFWLLGALVNRARWAAWVLLGIFVGIVAYAGHIAGQLFQAPFWVLTASDGLRVVEENLLSPLAIAAFVFGREITIWFGAWASRRGARITEQNEAAQAEYERTLEAGPKLA</sequence>
<evidence type="ECO:0000313" key="4">
    <source>
        <dbReference type="Proteomes" id="UP001410795"/>
    </source>
</evidence>
<organism evidence="3 4">
    <name type="scientific">Microbacterium marinilacus</name>
    <dbReference type="NCBI Taxonomy" id="415209"/>
    <lineage>
        <taxon>Bacteria</taxon>
        <taxon>Bacillati</taxon>
        <taxon>Actinomycetota</taxon>
        <taxon>Actinomycetes</taxon>
        <taxon>Micrococcales</taxon>
        <taxon>Microbacteriaceae</taxon>
        <taxon>Microbacterium</taxon>
    </lineage>
</organism>
<feature type="compositionally biased region" description="Low complexity" evidence="1">
    <location>
        <begin position="88"/>
        <end position="124"/>
    </location>
</feature>
<feature type="compositionally biased region" description="Low complexity" evidence="1">
    <location>
        <begin position="26"/>
        <end position="37"/>
    </location>
</feature>
<reference evidence="4" key="1">
    <citation type="journal article" date="2019" name="Int. J. Syst. Evol. Microbiol.">
        <title>The Global Catalogue of Microorganisms (GCM) 10K type strain sequencing project: providing services to taxonomists for standard genome sequencing and annotation.</title>
        <authorList>
            <consortium name="The Broad Institute Genomics Platform"/>
            <consortium name="The Broad Institute Genome Sequencing Center for Infectious Disease"/>
            <person name="Wu L."/>
            <person name="Ma J."/>
        </authorList>
    </citation>
    <scope>NUCLEOTIDE SEQUENCE [LARGE SCALE GENOMIC DNA]</scope>
    <source>
        <strain evidence="4">JCM 16546</strain>
    </source>
</reference>
<name>A0ABP7BBF1_9MICO</name>
<feature type="transmembrane region" description="Helical" evidence="2">
    <location>
        <begin position="301"/>
        <end position="323"/>
    </location>
</feature>
<evidence type="ECO:0000256" key="1">
    <source>
        <dbReference type="SAM" id="MobiDB-lite"/>
    </source>
</evidence>
<proteinExistence type="predicted"/>
<keyword evidence="2" id="KW-1133">Transmembrane helix</keyword>
<feature type="compositionally biased region" description="Basic and acidic residues" evidence="1">
    <location>
        <begin position="9"/>
        <end position="23"/>
    </location>
</feature>
<dbReference type="RefSeq" id="WP_221860338.1">
    <property type="nucleotide sequence ID" value="NZ_BAAAYV010000006.1"/>
</dbReference>
<feature type="transmembrane region" description="Helical" evidence="2">
    <location>
        <begin position="276"/>
        <end position="294"/>
    </location>
</feature>
<dbReference type="Proteomes" id="UP001410795">
    <property type="component" value="Unassembled WGS sequence"/>
</dbReference>
<feature type="region of interest" description="Disordered" evidence="1">
    <location>
        <begin position="1"/>
        <end position="128"/>
    </location>
</feature>
<keyword evidence="2" id="KW-0472">Membrane</keyword>
<comment type="caution">
    <text evidence="3">The sequence shown here is derived from an EMBL/GenBank/DDBJ whole genome shotgun (WGS) entry which is preliminary data.</text>
</comment>
<keyword evidence="2" id="KW-0812">Transmembrane</keyword>
<accession>A0ABP7BBF1</accession>
<evidence type="ECO:0000313" key="3">
    <source>
        <dbReference type="EMBL" id="GAA3655547.1"/>
    </source>
</evidence>
<evidence type="ECO:0000256" key="2">
    <source>
        <dbReference type="SAM" id="Phobius"/>
    </source>
</evidence>